<gene>
    <name evidence="1" type="ORF">ACFOW1_01620</name>
</gene>
<dbReference type="EMBL" id="JBHSDC010000002">
    <property type="protein sequence ID" value="MFC4230570.1"/>
    <property type="molecule type" value="Genomic_DNA"/>
</dbReference>
<evidence type="ECO:0008006" key="3">
    <source>
        <dbReference type="Google" id="ProtNLM"/>
    </source>
</evidence>
<comment type="caution">
    <text evidence="1">The sequence shown here is derived from an EMBL/GenBank/DDBJ whole genome shotgun (WGS) entry which is preliminary data.</text>
</comment>
<dbReference type="RefSeq" id="WP_379011820.1">
    <property type="nucleotide sequence ID" value="NZ_JBHSDC010000002.1"/>
</dbReference>
<name>A0ABV8PTJ9_9BACT</name>
<evidence type="ECO:0000313" key="2">
    <source>
        <dbReference type="Proteomes" id="UP001595906"/>
    </source>
</evidence>
<accession>A0ABV8PTJ9</accession>
<protein>
    <recommendedName>
        <fullName evidence="3">Portal protein</fullName>
    </recommendedName>
</protein>
<organism evidence="1 2">
    <name type="scientific">Parasediminibacterium paludis</name>
    <dbReference type="NCBI Taxonomy" id="908966"/>
    <lineage>
        <taxon>Bacteria</taxon>
        <taxon>Pseudomonadati</taxon>
        <taxon>Bacteroidota</taxon>
        <taxon>Chitinophagia</taxon>
        <taxon>Chitinophagales</taxon>
        <taxon>Chitinophagaceae</taxon>
        <taxon>Parasediminibacterium</taxon>
    </lineage>
</organism>
<evidence type="ECO:0000313" key="1">
    <source>
        <dbReference type="EMBL" id="MFC4230570.1"/>
    </source>
</evidence>
<proteinExistence type="predicted"/>
<sequence length="453" mass="50913">MNIDSRYDIGFTKSAIIFNEAAINMPTVVAPVTDYTPFKYSPWGGKENNQLPYQMRTMIEGCGVLSAILNAQATIGVGKGLQPFILKNITADGTEEVEWLNDTEILDWLEENDMYKMALDFTFDKMAYGWRTGSFLLNAASDRINKVVRKDVFTCRLGKYNDKGVIENVFISNNWDKNIGTQTPEPNGGQLVTVPALIEGFELDCLNQVRDSKDPRTEWAFIDRLKRNGRQYYPTPLWYAAKEWVKVAMSVPAQKNAIFKNQILLKYKITIHKQFWIDKVDSKWDALEPDVRKAKQDEVYNLIDGWLTGTSNAGKSLFTGSFTVPGDTQPTDYIKVEAIDDKFADGKLLPDSSAANVEICIATLMNPAFLGAGSVGSATHGSQSGGSNIRESLQTQIMMQEQARKEVSNIMNIVKKFNGWDKKYENQGRLVFRFQSSLLTTLDTGKSTKNENL</sequence>
<dbReference type="Proteomes" id="UP001595906">
    <property type="component" value="Unassembled WGS sequence"/>
</dbReference>
<keyword evidence="2" id="KW-1185">Reference proteome</keyword>
<reference evidence="2" key="1">
    <citation type="journal article" date="2019" name="Int. J. Syst. Evol. Microbiol.">
        <title>The Global Catalogue of Microorganisms (GCM) 10K type strain sequencing project: providing services to taxonomists for standard genome sequencing and annotation.</title>
        <authorList>
            <consortium name="The Broad Institute Genomics Platform"/>
            <consortium name="The Broad Institute Genome Sequencing Center for Infectious Disease"/>
            <person name="Wu L."/>
            <person name="Ma J."/>
        </authorList>
    </citation>
    <scope>NUCLEOTIDE SEQUENCE [LARGE SCALE GENOMIC DNA]</scope>
    <source>
        <strain evidence="2">CECT 8010</strain>
    </source>
</reference>